<accession>A0ABN5WK80</accession>
<feature type="region of interest" description="Disordered" evidence="1">
    <location>
        <begin position="1"/>
        <end position="43"/>
    </location>
</feature>
<proteinExistence type="predicted"/>
<keyword evidence="3" id="KW-1185">Reference proteome</keyword>
<gene>
    <name evidence="2" type="ORF">SBA_ch1_28850</name>
</gene>
<evidence type="ECO:0000256" key="1">
    <source>
        <dbReference type="SAM" id="MobiDB-lite"/>
    </source>
</evidence>
<organism evidence="2 3">
    <name type="scientific">Sphingomonas bisphenolicum</name>
    <dbReference type="NCBI Taxonomy" id="296544"/>
    <lineage>
        <taxon>Bacteria</taxon>
        <taxon>Pseudomonadati</taxon>
        <taxon>Pseudomonadota</taxon>
        <taxon>Alphaproteobacteria</taxon>
        <taxon>Sphingomonadales</taxon>
        <taxon>Sphingomonadaceae</taxon>
        <taxon>Sphingomonas</taxon>
    </lineage>
</organism>
<name>A0ABN5WK80_9SPHN</name>
<feature type="compositionally biased region" description="Basic and acidic residues" evidence="1">
    <location>
        <begin position="33"/>
        <end position="43"/>
    </location>
</feature>
<protein>
    <submittedName>
        <fullName evidence="2">Uncharacterized protein</fullName>
    </submittedName>
</protein>
<dbReference type="EMBL" id="AP018817">
    <property type="protein sequence ID" value="BBF70685.1"/>
    <property type="molecule type" value="Genomic_DNA"/>
</dbReference>
<reference evidence="2" key="1">
    <citation type="submission" date="2018-07" db="EMBL/GenBank/DDBJ databases">
        <title>Complete genome sequence of Sphingomonas bisphenolicum strain AO1, a bisphenol A degradative bacterium isolated from Japanese farm field.</title>
        <authorList>
            <person name="Murakami M."/>
            <person name="Koh M."/>
            <person name="Koba S."/>
            <person name="Matsumura Y."/>
        </authorList>
    </citation>
    <scope>NUCLEOTIDE SEQUENCE</scope>
    <source>
        <strain evidence="2">AO1</strain>
    </source>
</reference>
<sequence length="86" mass="9322">MRGSCQQSGAGDDLTNAEDAEHGSDWPIILSKKVGDAPGSKELRRSKAYGKNAESLAQLHRLHDVDLRKYALLDQVVRCGVDNMAG</sequence>
<evidence type="ECO:0000313" key="3">
    <source>
        <dbReference type="Proteomes" id="UP001059971"/>
    </source>
</evidence>
<dbReference type="Proteomes" id="UP001059971">
    <property type="component" value="Chromosome 1"/>
</dbReference>
<evidence type="ECO:0000313" key="2">
    <source>
        <dbReference type="EMBL" id="BBF70685.1"/>
    </source>
</evidence>
<dbReference type="RefSeq" id="WP_261934946.1">
    <property type="nucleotide sequence ID" value="NZ_AP018817.1"/>
</dbReference>